<dbReference type="PANTHER" id="PTHR34295:SF1">
    <property type="entry name" value="BIOTIN TRANSPORTER BIOY"/>
    <property type="match status" value="1"/>
</dbReference>
<dbReference type="PANTHER" id="PTHR34295">
    <property type="entry name" value="BIOTIN TRANSPORTER BIOY"/>
    <property type="match status" value="1"/>
</dbReference>
<reference evidence="4" key="2">
    <citation type="submission" date="2016-01" db="EMBL/GenBank/DDBJ databases">
        <title>Six Aerococcus type strain genome sequencing and assembly using PacBio and Illumina Hiseq.</title>
        <authorList>
            <person name="Carkaci D."/>
            <person name="Dargis R."/>
            <person name="Nielsen X.C."/>
            <person name="Skovgaard O."/>
            <person name="Fuursted K."/>
            <person name="Christensen J.J."/>
        </authorList>
    </citation>
    <scope>NUCLEOTIDE SEQUENCE [LARGE SCALE GENOMIC DNA]</scope>
    <source>
        <strain evidence="4">CCUG4311</strain>
    </source>
</reference>
<dbReference type="GO" id="GO:0005886">
    <property type="term" value="C:plasma membrane"/>
    <property type="evidence" value="ECO:0007669"/>
    <property type="project" value="InterPro"/>
</dbReference>
<organism evidence="3 4">
    <name type="scientific">Aerococcus viridans</name>
    <dbReference type="NCBI Taxonomy" id="1377"/>
    <lineage>
        <taxon>Bacteria</taxon>
        <taxon>Bacillati</taxon>
        <taxon>Bacillota</taxon>
        <taxon>Bacilli</taxon>
        <taxon>Lactobacillales</taxon>
        <taxon>Aerococcaceae</taxon>
        <taxon>Aerococcus</taxon>
    </lineage>
</organism>
<gene>
    <name evidence="3" type="ORF">AWM76_01290</name>
</gene>
<dbReference type="Pfam" id="PF02632">
    <property type="entry name" value="BioY"/>
    <property type="match status" value="1"/>
</dbReference>
<sequence length="172" mass="18998">MMTKSTTYYWVLAALMSVITLIASYVVVPFGAIPFTLQTMAVVLTGLLIPRKYAAVAMFLNAILLFIFKGAFIYSPSFGFIIGFIVAMVFASQNPGAENGWKILTVRAIGMNLIIFLCGLTYMYLALNYLLDSPISWMDTLMSGMIIFLPTDIIKNVVAISLALVLKKRLTL</sequence>
<reference evidence="3 4" key="1">
    <citation type="journal article" date="2016" name="Genome Announc.">
        <title>Complete Genome Sequences of Aerococcus christensenii CCUG 28831T, Aerococcus sanguinicola CCUG 43001T, Aerococcus urinae CCUG 36881T, Aerococcus urinaeequi CCUG 28094T, Aerococcus urinaehominis CCUG 42038 BT, and Aerococcus viridans CCUG 4311T.</title>
        <authorList>
            <person name="Carkaci D."/>
            <person name="Dargis R."/>
            <person name="Nielsen X.C."/>
            <person name="Skovgaard O."/>
            <person name="Fuursted K."/>
            <person name="Christensen J.J."/>
        </authorList>
    </citation>
    <scope>NUCLEOTIDE SEQUENCE [LARGE SCALE GENOMIC DNA]</scope>
    <source>
        <strain evidence="3 4">CCUG4311</strain>
    </source>
</reference>
<evidence type="ECO:0000313" key="4">
    <source>
        <dbReference type="Proteomes" id="UP000066986"/>
    </source>
</evidence>
<feature type="transmembrane region" description="Helical" evidence="2">
    <location>
        <begin position="7"/>
        <end position="26"/>
    </location>
</feature>
<keyword evidence="2" id="KW-0472">Membrane</keyword>
<keyword evidence="2" id="KW-1133">Transmembrane helix</keyword>
<dbReference type="Gene3D" id="1.10.1760.20">
    <property type="match status" value="1"/>
</dbReference>
<keyword evidence="2" id="KW-0812">Transmembrane</keyword>
<dbReference type="AlphaFoldDB" id="A0AAU8U319"/>
<feature type="transmembrane region" description="Helical" evidence="2">
    <location>
        <begin position="104"/>
        <end position="125"/>
    </location>
</feature>
<dbReference type="KEGG" id="avs:AWM76_01290"/>
<dbReference type="EMBL" id="CP014164">
    <property type="protein sequence ID" value="AMC00301.1"/>
    <property type="molecule type" value="Genomic_DNA"/>
</dbReference>
<evidence type="ECO:0000313" key="3">
    <source>
        <dbReference type="EMBL" id="AMC00301.1"/>
    </source>
</evidence>
<protein>
    <submittedName>
        <fullName evidence="3">BioY family transporter</fullName>
    </submittedName>
</protein>
<proteinExistence type="inferred from homology"/>
<feature type="transmembrane region" description="Helical" evidence="2">
    <location>
        <begin position="145"/>
        <end position="166"/>
    </location>
</feature>
<evidence type="ECO:0000256" key="2">
    <source>
        <dbReference type="SAM" id="Phobius"/>
    </source>
</evidence>
<accession>A0AAU8U319</accession>
<evidence type="ECO:0000256" key="1">
    <source>
        <dbReference type="ARBA" id="ARBA00010692"/>
    </source>
</evidence>
<dbReference type="InterPro" id="IPR003784">
    <property type="entry name" value="BioY"/>
</dbReference>
<comment type="similarity">
    <text evidence="1">Belongs to the BioY family.</text>
</comment>
<dbReference type="Proteomes" id="UP000066986">
    <property type="component" value="Chromosome"/>
</dbReference>
<name>A0AAU8U319_9LACT</name>
<feature type="transmembrane region" description="Helical" evidence="2">
    <location>
        <begin position="80"/>
        <end position="97"/>
    </location>
</feature>
<dbReference type="GO" id="GO:0015225">
    <property type="term" value="F:biotin transmembrane transporter activity"/>
    <property type="evidence" value="ECO:0007669"/>
    <property type="project" value="InterPro"/>
</dbReference>